<protein>
    <submittedName>
        <fullName evidence="1">Uncharacterized protein</fullName>
    </submittedName>
</protein>
<evidence type="ECO:0000313" key="2">
    <source>
        <dbReference type="Proteomes" id="UP000006882"/>
    </source>
</evidence>
<dbReference type="EMBL" id="CM007651">
    <property type="protein sequence ID" value="ONI26496.1"/>
    <property type="molecule type" value="Genomic_DNA"/>
</dbReference>
<keyword evidence="2" id="KW-1185">Reference proteome</keyword>
<dbReference type="Proteomes" id="UP000006882">
    <property type="component" value="Chromosome G1"/>
</dbReference>
<gene>
    <name evidence="1" type="ORF">PRUPE_1G028700</name>
</gene>
<accession>A0A251QRU3</accession>
<name>A0A251QRU3_PRUPE</name>
<dbReference type="Gramene" id="ONI26496">
    <property type="protein sequence ID" value="ONI26496"/>
    <property type="gene ID" value="PRUPE_1G028700"/>
</dbReference>
<evidence type="ECO:0000313" key="1">
    <source>
        <dbReference type="EMBL" id="ONI26496.1"/>
    </source>
</evidence>
<organism evidence="1 2">
    <name type="scientific">Prunus persica</name>
    <name type="common">Peach</name>
    <name type="synonym">Amygdalus persica</name>
    <dbReference type="NCBI Taxonomy" id="3760"/>
    <lineage>
        <taxon>Eukaryota</taxon>
        <taxon>Viridiplantae</taxon>
        <taxon>Streptophyta</taxon>
        <taxon>Embryophyta</taxon>
        <taxon>Tracheophyta</taxon>
        <taxon>Spermatophyta</taxon>
        <taxon>Magnoliopsida</taxon>
        <taxon>eudicotyledons</taxon>
        <taxon>Gunneridae</taxon>
        <taxon>Pentapetalae</taxon>
        <taxon>rosids</taxon>
        <taxon>fabids</taxon>
        <taxon>Rosales</taxon>
        <taxon>Rosaceae</taxon>
        <taxon>Amygdaloideae</taxon>
        <taxon>Amygdaleae</taxon>
        <taxon>Prunus</taxon>
    </lineage>
</organism>
<reference evidence="1 2" key="1">
    <citation type="journal article" date="2013" name="Nat. Genet.">
        <title>The high-quality draft genome of peach (Prunus persica) identifies unique patterns of genetic diversity, domestication and genome evolution.</title>
        <authorList>
            <consortium name="International Peach Genome Initiative"/>
            <person name="Verde I."/>
            <person name="Abbott A.G."/>
            <person name="Scalabrin S."/>
            <person name="Jung S."/>
            <person name="Shu S."/>
            <person name="Marroni F."/>
            <person name="Zhebentyayeva T."/>
            <person name="Dettori M.T."/>
            <person name="Grimwood J."/>
            <person name="Cattonaro F."/>
            <person name="Zuccolo A."/>
            <person name="Rossini L."/>
            <person name="Jenkins J."/>
            <person name="Vendramin E."/>
            <person name="Meisel L.A."/>
            <person name="Decroocq V."/>
            <person name="Sosinski B."/>
            <person name="Prochnik S."/>
            <person name="Mitros T."/>
            <person name="Policriti A."/>
            <person name="Cipriani G."/>
            <person name="Dondini L."/>
            <person name="Ficklin S."/>
            <person name="Goodstein D.M."/>
            <person name="Xuan P."/>
            <person name="Del Fabbro C."/>
            <person name="Aramini V."/>
            <person name="Copetti D."/>
            <person name="Gonzalez S."/>
            <person name="Horner D.S."/>
            <person name="Falchi R."/>
            <person name="Lucas S."/>
            <person name="Mica E."/>
            <person name="Maldonado J."/>
            <person name="Lazzari B."/>
            <person name="Bielenberg D."/>
            <person name="Pirona R."/>
            <person name="Miculan M."/>
            <person name="Barakat A."/>
            <person name="Testolin R."/>
            <person name="Stella A."/>
            <person name="Tartarini S."/>
            <person name="Tonutti P."/>
            <person name="Arus P."/>
            <person name="Orellana A."/>
            <person name="Wells C."/>
            <person name="Main D."/>
            <person name="Vizzotto G."/>
            <person name="Silva H."/>
            <person name="Salamini F."/>
            <person name="Schmutz J."/>
            <person name="Morgante M."/>
            <person name="Rokhsar D.S."/>
        </authorList>
    </citation>
    <scope>NUCLEOTIDE SEQUENCE [LARGE SCALE GENOMIC DNA]</scope>
    <source>
        <strain evidence="2">cv. Nemared</strain>
    </source>
</reference>
<sequence>MSNSSNLLLSLSWKIAGLQTSFNSLKHILKSGKSMKVKKWRHKFEIDSRARGPDSRTMEFRNSNLQKHIVNNVARKVFPLGSLAPCLTMELKYINHSYILFF</sequence>
<proteinExistence type="predicted"/>
<dbReference type="AlphaFoldDB" id="A0A251QRU3"/>